<feature type="compositionally biased region" description="Polar residues" evidence="1">
    <location>
        <begin position="47"/>
        <end position="64"/>
    </location>
</feature>
<feature type="compositionally biased region" description="Basic and acidic residues" evidence="1">
    <location>
        <begin position="67"/>
        <end position="78"/>
    </location>
</feature>
<feature type="compositionally biased region" description="Basic and acidic residues" evidence="1">
    <location>
        <begin position="20"/>
        <end position="45"/>
    </location>
</feature>
<gene>
    <name evidence="2" type="primary">Hypp1073</name>
    <name evidence="2" type="ORF">BLAG_LOCUS12951</name>
</gene>
<organism evidence="2 3">
    <name type="scientific">Branchiostoma lanceolatum</name>
    <name type="common">Common lancelet</name>
    <name type="synonym">Amphioxus lanceolatum</name>
    <dbReference type="NCBI Taxonomy" id="7740"/>
    <lineage>
        <taxon>Eukaryota</taxon>
        <taxon>Metazoa</taxon>
        <taxon>Chordata</taxon>
        <taxon>Cephalochordata</taxon>
        <taxon>Leptocardii</taxon>
        <taxon>Amphioxiformes</taxon>
        <taxon>Branchiostomatidae</taxon>
        <taxon>Branchiostoma</taxon>
    </lineage>
</organism>
<dbReference type="OrthoDB" id="444601at2759"/>
<proteinExistence type="predicted"/>
<evidence type="ECO:0000256" key="1">
    <source>
        <dbReference type="SAM" id="MobiDB-lite"/>
    </source>
</evidence>
<name>A0A8J9ZEN1_BRALA</name>
<dbReference type="EMBL" id="OV696687">
    <property type="protein sequence ID" value="CAH1253049.1"/>
    <property type="molecule type" value="Genomic_DNA"/>
</dbReference>
<evidence type="ECO:0000313" key="2">
    <source>
        <dbReference type="EMBL" id="CAH1253049.1"/>
    </source>
</evidence>
<accession>A0A8J9ZEN1</accession>
<dbReference type="AlphaFoldDB" id="A0A8J9ZEN1"/>
<keyword evidence="3" id="KW-1185">Reference proteome</keyword>
<sequence>MGRRLRTRLPTTNAQLMPRNVDHKNVKLHLEARQHKQKNWYDKSARSLPTLSTGDTVRVQQQDESATEAKDNTCRDDNGSNTCT</sequence>
<feature type="region of interest" description="Disordered" evidence="1">
    <location>
        <begin position="1"/>
        <end position="84"/>
    </location>
</feature>
<dbReference type="Proteomes" id="UP000838412">
    <property type="component" value="Chromosome 2"/>
</dbReference>
<reference evidence="2" key="1">
    <citation type="submission" date="2022-01" db="EMBL/GenBank/DDBJ databases">
        <authorList>
            <person name="Braso-Vives M."/>
        </authorList>
    </citation>
    <scope>NUCLEOTIDE SEQUENCE</scope>
</reference>
<evidence type="ECO:0000313" key="3">
    <source>
        <dbReference type="Proteomes" id="UP000838412"/>
    </source>
</evidence>
<protein>
    <submittedName>
        <fullName evidence="2">Hypp1073 protein</fullName>
    </submittedName>
</protein>